<dbReference type="GO" id="GO:0005737">
    <property type="term" value="C:cytoplasm"/>
    <property type="evidence" value="ECO:0007669"/>
    <property type="project" value="UniProtKB-SubCell"/>
</dbReference>
<dbReference type="Proteomes" id="UP000317894">
    <property type="component" value="Unassembled WGS sequence"/>
</dbReference>
<accession>A0A552UA30</accession>
<dbReference type="HAMAP" id="MF_00528">
    <property type="entry name" value="Maf"/>
    <property type="match status" value="1"/>
</dbReference>
<evidence type="ECO:0000256" key="4">
    <source>
        <dbReference type="HAMAP-Rule" id="MF_00528"/>
    </source>
</evidence>
<evidence type="ECO:0000256" key="3">
    <source>
        <dbReference type="ARBA" id="ARBA00023080"/>
    </source>
</evidence>
<comment type="catalytic activity">
    <reaction evidence="4">
        <text>a 2'-deoxyribonucleoside 5'-triphosphate + H2O = a 2'-deoxyribonucleoside 5'-phosphate + diphosphate + H(+)</text>
        <dbReference type="Rhea" id="RHEA:44644"/>
        <dbReference type="ChEBI" id="CHEBI:15377"/>
        <dbReference type="ChEBI" id="CHEBI:15378"/>
        <dbReference type="ChEBI" id="CHEBI:33019"/>
        <dbReference type="ChEBI" id="CHEBI:61560"/>
        <dbReference type="ChEBI" id="CHEBI:65317"/>
        <dbReference type="EC" id="3.6.1.9"/>
    </reaction>
</comment>
<dbReference type="RefSeq" id="WP_144335239.1">
    <property type="nucleotide sequence ID" value="NZ_VJWA01000002.1"/>
</dbReference>
<keyword evidence="6" id="KW-1185">Reference proteome</keyword>
<dbReference type="EMBL" id="VJWA01000002">
    <property type="protein sequence ID" value="TRW15070.1"/>
    <property type="molecule type" value="Genomic_DNA"/>
</dbReference>
<comment type="caution">
    <text evidence="5">The sequence shown here is derived from an EMBL/GenBank/DDBJ whole genome shotgun (WGS) entry which is preliminary data.</text>
</comment>
<dbReference type="PANTHER" id="PTHR43213">
    <property type="entry name" value="BIFUNCTIONAL DTTP/UTP PYROPHOSPHATASE/METHYLTRANSFERASE PROTEIN-RELATED"/>
    <property type="match status" value="1"/>
</dbReference>
<dbReference type="OrthoDB" id="9813962at2"/>
<keyword evidence="2 4" id="KW-0378">Hydrolase</keyword>
<comment type="similarity">
    <text evidence="4">Belongs to the Maf family.</text>
</comment>
<dbReference type="SUPFAM" id="SSF52972">
    <property type="entry name" value="ITPase-like"/>
    <property type="match status" value="1"/>
</dbReference>
<name>A0A552UA30_9SPHN</name>
<evidence type="ECO:0000256" key="2">
    <source>
        <dbReference type="ARBA" id="ARBA00022801"/>
    </source>
</evidence>
<dbReference type="GO" id="GO:0009117">
    <property type="term" value="P:nucleotide metabolic process"/>
    <property type="evidence" value="ECO:0007669"/>
    <property type="project" value="UniProtKB-KW"/>
</dbReference>
<dbReference type="PIRSF" id="PIRSF006305">
    <property type="entry name" value="Maf"/>
    <property type="match status" value="1"/>
</dbReference>
<dbReference type="PANTHER" id="PTHR43213:SF5">
    <property type="entry name" value="BIFUNCTIONAL DTTP_UTP PYROPHOSPHATASE_METHYLTRANSFERASE PROTEIN-RELATED"/>
    <property type="match status" value="1"/>
</dbReference>
<dbReference type="EC" id="3.6.1.9" evidence="4"/>
<proteinExistence type="inferred from homology"/>
<dbReference type="Gene3D" id="3.90.950.10">
    <property type="match status" value="1"/>
</dbReference>
<evidence type="ECO:0000313" key="5">
    <source>
        <dbReference type="EMBL" id="TRW15070.1"/>
    </source>
</evidence>
<dbReference type="Pfam" id="PF02545">
    <property type="entry name" value="Maf"/>
    <property type="match status" value="1"/>
</dbReference>
<comment type="catalytic activity">
    <reaction evidence="4">
        <text>a ribonucleoside 5'-triphosphate + H2O = a ribonucleoside 5'-phosphate + diphosphate + H(+)</text>
        <dbReference type="Rhea" id="RHEA:23996"/>
        <dbReference type="ChEBI" id="CHEBI:15377"/>
        <dbReference type="ChEBI" id="CHEBI:15378"/>
        <dbReference type="ChEBI" id="CHEBI:33019"/>
        <dbReference type="ChEBI" id="CHEBI:58043"/>
        <dbReference type="ChEBI" id="CHEBI:61557"/>
        <dbReference type="EC" id="3.6.1.9"/>
    </reaction>
</comment>
<reference evidence="5 6" key="1">
    <citation type="submission" date="2019-07" db="EMBL/GenBank/DDBJ databases">
        <title>Novel species isolated from glacier.</title>
        <authorList>
            <person name="Liu Q."/>
            <person name="Xin Y.-H."/>
        </authorList>
    </citation>
    <scope>NUCLEOTIDE SEQUENCE [LARGE SCALE GENOMIC DNA]</scope>
    <source>
        <strain evidence="5 6">LB1R16</strain>
    </source>
</reference>
<gene>
    <name evidence="5" type="ORF">FMM06_15590</name>
</gene>
<comment type="function">
    <text evidence="4">Nucleoside triphosphate pyrophosphatase. May have a dual role in cell division arrest and in preventing the incorporation of modified nucleotides into cellular nucleic acids.</text>
</comment>
<comment type="subcellular location">
    <subcellularLocation>
        <location evidence="4">Cytoplasm</location>
    </subcellularLocation>
</comment>
<dbReference type="InterPro" id="IPR003697">
    <property type="entry name" value="Maf-like"/>
</dbReference>
<protein>
    <recommendedName>
        <fullName evidence="4">Nucleoside triphosphate pyrophosphatase</fullName>
        <ecNumber evidence="4">3.6.1.9</ecNumber>
    </recommendedName>
    <alternativeName>
        <fullName evidence="4">Nucleotide pyrophosphatase</fullName>
        <shortName evidence="4">Nucleotide PPase</shortName>
    </alternativeName>
</protein>
<dbReference type="InterPro" id="IPR029001">
    <property type="entry name" value="ITPase-like_fam"/>
</dbReference>
<keyword evidence="4" id="KW-0963">Cytoplasm</keyword>
<dbReference type="GO" id="GO:0047429">
    <property type="term" value="F:nucleoside triphosphate diphosphatase activity"/>
    <property type="evidence" value="ECO:0007669"/>
    <property type="project" value="UniProtKB-EC"/>
</dbReference>
<organism evidence="5 6">
    <name type="scientific">Glacieibacterium frigidum</name>
    <dbReference type="NCBI Taxonomy" id="2593303"/>
    <lineage>
        <taxon>Bacteria</taxon>
        <taxon>Pseudomonadati</taxon>
        <taxon>Pseudomonadota</taxon>
        <taxon>Alphaproteobacteria</taxon>
        <taxon>Sphingomonadales</taxon>
        <taxon>Sphingosinicellaceae</taxon>
        <taxon>Glacieibacterium</taxon>
    </lineage>
</organism>
<feature type="active site" description="Proton acceptor" evidence="4">
    <location>
        <position position="74"/>
    </location>
</feature>
<comment type="cofactor">
    <cofactor evidence="1 4">
        <name>a divalent metal cation</name>
        <dbReference type="ChEBI" id="CHEBI:60240"/>
    </cofactor>
</comment>
<keyword evidence="3 4" id="KW-0546">Nucleotide metabolism</keyword>
<dbReference type="AlphaFoldDB" id="A0A552UA30"/>
<comment type="caution">
    <text evidence="4">Lacks conserved residue(s) required for the propagation of feature annotation.</text>
</comment>
<evidence type="ECO:0000313" key="6">
    <source>
        <dbReference type="Proteomes" id="UP000317894"/>
    </source>
</evidence>
<evidence type="ECO:0000256" key="1">
    <source>
        <dbReference type="ARBA" id="ARBA00001968"/>
    </source>
</evidence>
<dbReference type="CDD" id="cd00555">
    <property type="entry name" value="Maf"/>
    <property type="match status" value="1"/>
</dbReference>
<sequence>MTLVLASTSASRQAMLRGAGVAFEAVAPNVDEDEIKRAMVAAGARARDVADALAEAKAVKVSRRLPGALVLGSDQILECADGTLLDKPEGRAGAAAHLRRLMGAEHRLVCGAVIALDGVAVWRVVDTARLVMRPLSDAFIADYLDREGDAVLGSVGAYRIEALGAQLFGRIDGDHFTVMGLPLLPVLDFLRVRGVLAS</sequence>